<evidence type="ECO:0000256" key="1">
    <source>
        <dbReference type="SAM" id="MobiDB-lite"/>
    </source>
</evidence>
<dbReference type="Pfam" id="PF15980">
    <property type="entry name" value="ComGF"/>
    <property type="match status" value="1"/>
</dbReference>
<dbReference type="NCBIfam" id="NF041002">
    <property type="entry name" value="pilin_ComGF"/>
    <property type="match status" value="1"/>
</dbReference>
<sequence>MIMSIIENKIMKKIKGFTLLEAVFAIAVTILCAQILFGLIGTLRKVNRQKTGVNEISYSYVQINNFLKESGHVEVSTTGSDPTKIVLRKLSDKKKKNGDLIYDTYVIDMSSNDVLRMRTDEGGHMPLLFQIKKIKCSTSKDSFSILVTEKDGRQSEMFFKTDLPKKKENKIQDEKKDKSKKA</sequence>
<evidence type="ECO:0008006" key="5">
    <source>
        <dbReference type="Google" id="ProtNLM"/>
    </source>
</evidence>
<dbReference type="InterPro" id="IPR016977">
    <property type="entry name" value="ComGF"/>
</dbReference>
<comment type="caution">
    <text evidence="3">The sequence shown here is derived from an EMBL/GenBank/DDBJ whole genome shotgun (WGS) entry which is preliminary data.</text>
</comment>
<dbReference type="Proteomes" id="UP000250714">
    <property type="component" value="Unassembled WGS sequence"/>
</dbReference>
<organism evidence="3 4">
    <name type="scientific">Lactobacillus paragasseri</name>
    <dbReference type="NCBI Taxonomy" id="2107999"/>
    <lineage>
        <taxon>Bacteria</taxon>
        <taxon>Bacillati</taxon>
        <taxon>Bacillota</taxon>
        <taxon>Bacilli</taxon>
        <taxon>Lactobacillales</taxon>
        <taxon>Lactobacillaceae</taxon>
        <taxon>Lactobacillus</taxon>
    </lineage>
</organism>
<keyword evidence="4" id="KW-1185">Reference proteome</keyword>
<feature type="region of interest" description="Disordered" evidence="1">
    <location>
        <begin position="158"/>
        <end position="182"/>
    </location>
</feature>
<gene>
    <name evidence="3" type="ORF">LJCM1130_08920</name>
</gene>
<keyword evidence="2" id="KW-0472">Membrane</keyword>
<keyword evidence="2" id="KW-0812">Transmembrane</keyword>
<proteinExistence type="predicted"/>
<reference evidence="3 4" key="1">
    <citation type="journal article" date="2018" name="Int. J. Syst. Evol. Microbiol.">
        <title>Lactobacillus paragasseri sp. nov., a sister taxon of Lactobacillus gasseri, based on whole-genome sequence analyses.</title>
        <authorList>
            <person name="Tanizawa Y."/>
            <person name="Tada I."/>
            <person name="Kobayashi H."/>
            <person name="Endo A."/>
            <person name="Maeno S."/>
            <person name="Toyoda A."/>
            <person name="Arita M."/>
            <person name="Nakamura Y."/>
            <person name="Sakamoto M."/>
            <person name="Ohkuma M."/>
            <person name="Tohno M."/>
        </authorList>
    </citation>
    <scope>NUCLEOTIDE SEQUENCE [LARGE SCALE GENOMIC DNA]</scope>
    <source>
        <strain evidence="3 4">JCM 1130</strain>
    </source>
</reference>
<dbReference type="EMBL" id="BEXG01000002">
    <property type="protein sequence ID" value="GBA81575.1"/>
    <property type="molecule type" value="Genomic_DNA"/>
</dbReference>
<evidence type="ECO:0000313" key="3">
    <source>
        <dbReference type="EMBL" id="GBA81575.1"/>
    </source>
</evidence>
<feature type="transmembrane region" description="Helical" evidence="2">
    <location>
        <begin position="20"/>
        <end position="40"/>
    </location>
</feature>
<evidence type="ECO:0000256" key="2">
    <source>
        <dbReference type="SAM" id="Phobius"/>
    </source>
</evidence>
<name>A0ABQ0N2X9_9LACO</name>
<keyword evidence="2" id="KW-1133">Transmembrane helix</keyword>
<accession>A0ABQ0N2X9</accession>
<protein>
    <recommendedName>
        <fullName evidence="5">Competence protein ComGE</fullName>
    </recommendedName>
</protein>
<evidence type="ECO:0000313" key="4">
    <source>
        <dbReference type="Proteomes" id="UP000250714"/>
    </source>
</evidence>
<feature type="compositionally biased region" description="Basic and acidic residues" evidence="1">
    <location>
        <begin position="162"/>
        <end position="182"/>
    </location>
</feature>